<dbReference type="SMART" id="SM00185">
    <property type="entry name" value="ARM"/>
    <property type="match status" value="4"/>
</dbReference>
<keyword evidence="3" id="KW-0677">Repeat</keyword>
<dbReference type="Pfam" id="PF00514">
    <property type="entry name" value="Arm"/>
    <property type="match status" value="1"/>
</dbReference>
<name>A0A183EEB5_9BILA</name>
<keyword evidence="6" id="KW-1185">Reference proteome</keyword>
<dbReference type="InterPro" id="IPR011989">
    <property type="entry name" value="ARM-like"/>
</dbReference>
<reference evidence="5 6" key="2">
    <citation type="submission" date="2018-11" db="EMBL/GenBank/DDBJ databases">
        <authorList>
            <consortium name="Pathogen Informatics"/>
        </authorList>
    </citation>
    <scope>NUCLEOTIDE SEQUENCE [LARGE SCALE GENOMIC DNA]</scope>
</reference>
<dbReference type="Proteomes" id="UP000271098">
    <property type="component" value="Unassembled WGS sequence"/>
</dbReference>
<protein>
    <submittedName>
        <fullName evidence="7">Armadillo repeat-containing protein 8</fullName>
    </submittedName>
</protein>
<dbReference type="SUPFAM" id="SSF48371">
    <property type="entry name" value="ARM repeat"/>
    <property type="match status" value="1"/>
</dbReference>
<reference evidence="7" key="1">
    <citation type="submission" date="2016-06" db="UniProtKB">
        <authorList>
            <consortium name="WormBaseParasite"/>
        </authorList>
    </citation>
    <scope>IDENTIFICATION</scope>
</reference>
<proteinExistence type="inferred from homology"/>
<accession>A0A183EEB5</accession>
<dbReference type="OrthoDB" id="5870824at2759"/>
<dbReference type="GO" id="GO:0015031">
    <property type="term" value="P:protein transport"/>
    <property type="evidence" value="ECO:0007669"/>
    <property type="project" value="UniProtKB-KW"/>
</dbReference>
<evidence type="ECO:0000313" key="5">
    <source>
        <dbReference type="EMBL" id="VDN33565.1"/>
    </source>
</evidence>
<keyword evidence="4" id="KW-0653">Protein transport</keyword>
<dbReference type="EMBL" id="UYRT01088287">
    <property type="protein sequence ID" value="VDN33565.1"/>
    <property type="molecule type" value="Genomic_DNA"/>
</dbReference>
<evidence type="ECO:0000313" key="6">
    <source>
        <dbReference type="Proteomes" id="UP000271098"/>
    </source>
</evidence>
<dbReference type="PANTHER" id="PTHR23316">
    <property type="entry name" value="IMPORTIN ALPHA"/>
    <property type="match status" value="1"/>
</dbReference>
<keyword evidence="2" id="KW-0813">Transport</keyword>
<dbReference type="Pfam" id="PF02985">
    <property type="entry name" value="HEAT"/>
    <property type="match status" value="1"/>
</dbReference>
<comment type="similarity">
    <text evidence="1">Belongs to the importin alpha family.</text>
</comment>
<dbReference type="InterPro" id="IPR016024">
    <property type="entry name" value="ARM-type_fold"/>
</dbReference>
<dbReference type="InterPro" id="IPR000225">
    <property type="entry name" value="Armadillo"/>
</dbReference>
<evidence type="ECO:0000313" key="7">
    <source>
        <dbReference type="WBParaSite" id="GPUH_0001933101-mRNA-1"/>
    </source>
</evidence>
<evidence type="ECO:0000256" key="3">
    <source>
        <dbReference type="ARBA" id="ARBA00022737"/>
    </source>
</evidence>
<gene>
    <name evidence="5" type="ORF">GPUH_LOCUS19304</name>
</gene>
<sequence>MMSAIDKCDHIAEQLYVMYLVPRVIELLKIGATLKIRRNTTHILGSVLSLCSIYTGTIASSGVVPILINWLCDPDRELRESALFALGNLAAENCNCRDLCIKHGMPQKLVLIANKLVFFYKNLSLTLPEARCAVWTASNLCRGKNPPVDVNKIAVLLPLLNEAIQSSDTQIVTDAVRAFARLLDALPVKLYKNILTDVVVDRLVTYLNHPNKNIWSSALLAIGNIVSGDDDQTQSVLDRPDALPNLHRILLDGDPKTKREVAWALSNIAAGNSKQIQAIFDAGIVPSLMNILSNETFRTRTE</sequence>
<evidence type="ECO:0000256" key="4">
    <source>
        <dbReference type="ARBA" id="ARBA00022927"/>
    </source>
</evidence>
<evidence type="ECO:0000256" key="1">
    <source>
        <dbReference type="ARBA" id="ARBA00010394"/>
    </source>
</evidence>
<dbReference type="AlphaFoldDB" id="A0A183EEB5"/>
<dbReference type="InterPro" id="IPR000357">
    <property type="entry name" value="HEAT"/>
</dbReference>
<dbReference type="WBParaSite" id="GPUH_0001933101-mRNA-1">
    <property type="protein sequence ID" value="GPUH_0001933101-mRNA-1"/>
    <property type="gene ID" value="GPUH_0001933101"/>
</dbReference>
<evidence type="ECO:0000256" key="2">
    <source>
        <dbReference type="ARBA" id="ARBA00022448"/>
    </source>
</evidence>
<dbReference type="Gene3D" id="1.25.10.10">
    <property type="entry name" value="Leucine-rich Repeat Variant"/>
    <property type="match status" value="1"/>
</dbReference>
<organism evidence="7">
    <name type="scientific">Gongylonema pulchrum</name>
    <dbReference type="NCBI Taxonomy" id="637853"/>
    <lineage>
        <taxon>Eukaryota</taxon>
        <taxon>Metazoa</taxon>
        <taxon>Ecdysozoa</taxon>
        <taxon>Nematoda</taxon>
        <taxon>Chromadorea</taxon>
        <taxon>Rhabditida</taxon>
        <taxon>Spirurina</taxon>
        <taxon>Spiruromorpha</taxon>
        <taxon>Spiruroidea</taxon>
        <taxon>Gongylonematidae</taxon>
        <taxon>Gongylonema</taxon>
    </lineage>
</organism>